<dbReference type="EMBL" id="JACHFH010000005">
    <property type="protein sequence ID" value="MBB5335487.1"/>
    <property type="molecule type" value="Genomic_DNA"/>
</dbReference>
<evidence type="ECO:0000256" key="5">
    <source>
        <dbReference type="ARBA" id="ARBA00023118"/>
    </source>
</evidence>
<comment type="similarity">
    <text evidence="2">Belongs to the CRISPR-associated Csm2 family.</text>
</comment>
<evidence type="ECO:0000256" key="2">
    <source>
        <dbReference type="ARBA" id="ARBA00006896"/>
    </source>
</evidence>
<dbReference type="GO" id="GO:0051607">
    <property type="term" value="P:defense response to virus"/>
    <property type="evidence" value="ECO:0007669"/>
    <property type="project" value="UniProtKB-KW"/>
</dbReference>
<reference evidence="7 8" key="1">
    <citation type="submission" date="2020-08" db="EMBL/GenBank/DDBJ databases">
        <title>Genomic Encyclopedia of Type Strains, Phase IV (KMG-IV): sequencing the most valuable type-strain genomes for metagenomic binning, comparative biology and taxonomic classification.</title>
        <authorList>
            <person name="Goeker M."/>
        </authorList>
    </citation>
    <scope>NUCLEOTIDE SEQUENCE [LARGE SCALE GENOMIC DNA]</scope>
    <source>
        <strain evidence="7 8">DSM 24661</strain>
    </source>
</reference>
<dbReference type="Pfam" id="PF03750">
    <property type="entry name" value="Csm2_III-A"/>
    <property type="match status" value="1"/>
</dbReference>
<comment type="function">
    <text evidence="1">This subunit may be involved in monitoring complementarity of crRNA and target RNA.</text>
</comment>
<organism evidence="7 8">
    <name type="scientific">Pectinatus brassicae</name>
    <dbReference type="NCBI Taxonomy" id="862415"/>
    <lineage>
        <taxon>Bacteria</taxon>
        <taxon>Bacillati</taxon>
        <taxon>Bacillota</taxon>
        <taxon>Negativicutes</taxon>
        <taxon>Selenomonadales</taxon>
        <taxon>Selenomonadaceae</taxon>
        <taxon>Pectinatus</taxon>
    </lineage>
</organism>
<dbReference type="GO" id="GO:0003723">
    <property type="term" value="F:RNA binding"/>
    <property type="evidence" value="ECO:0007669"/>
    <property type="project" value="UniProtKB-KW"/>
</dbReference>
<dbReference type="NCBIfam" id="TIGR01870">
    <property type="entry name" value="cas_TM1810_Csm2"/>
    <property type="match status" value="1"/>
</dbReference>
<proteinExistence type="inferred from homology"/>
<dbReference type="AlphaFoldDB" id="A0A840UIR3"/>
<comment type="caution">
    <text evidence="7">The sequence shown here is derived from an EMBL/GenBank/DDBJ whole genome shotgun (WGS) entry which is preliminary data.</text>
</comment>
<keyword evidence="4" id="KW-0694">RNA-binding</keyword>
<evidence type="ECO:0000256" key="6">
    <source>
        <dbReference type="ARBA" id="ARBA00031723"/>
    </source>
</evidence>
<evidence type="ECO:0000313" key="7">
    <source>
        <dbReference type="EMBL" id="MBB5335487.1"/>
    </source>
</evidence>
<dbReference type="RefSeq" id="WP_183859529.1">
    <property type="nucleotide sequence ID" value="NZ_JACHFH010000005.1"/>
</dbReference>
<keyword evidence="8" id="KW-1185">Reference proteome</keyword>
<dbReference type="InterPro" id="IPR010149">
    <property type="entry name" value="CRISPR-assoc_prot_Csm2_III-A"/>
</dbReference>
<keyword evidence="5" id="KW-0051">Antiviral defense</keyword>
<sequence length="139" mass="16175">MAQSILDEAKQFFDKAMEMRKDRPIPALNTSKLRNFLNEVVTISNRVESLKAKRIQDNDDSNDLPQDLQNLVDFLDVKLMYQVGREENKWPRPLKKFYEAGNMAERINSAKQGIREYKRFADLMEAVVALHKYHGGSDK</sequence>
<name>A0A840UIR3_9FIRM</name>
<evidence type="ECO:0000256" key="3">
    <source>
        <dbReference type="ARBA" id="ARBA00016118"/>
    </source>
</evidence>
<accession>A0A840UIR3</accession>
<gene>
    <name evidence="7" type="ORF">HNR32_000612</name>
</gene>
<dbReference type="Proteomes" id="UP000559117">
    <property type="component" value="Unassembled WGS sequence"/>
</dbReference>
<evidence type="ECO:0000256" key="4">
    <source>
        <dbReference type="ARBA" id="ARBA00022884"/>
    </source>
</evidence>
<evidence type="ECO:0000256" key="1">
    <source>
        <dbReference type="ARBA" id="ARBA00003640"/>
    </source>
</evidence>
<protein>
    <recommendedName>
        <fullName evidence="3">CRISPR system Cms protein Csm2</fullName>
    </recommendedName>
    <alternativeName>
        <fullName evidence="6">CRISPR type III A-associated protein Csm2</fullName>
    </alternativeName>
</protein>
<evidence type="ECO:0000313" key="8">
    <source>
        <dbReference type="Proteomes" id="UP000559117"/>
    </source>
</evidence>